<reference evidence="2" key="2">
    <citation type="submission" date="2020-09" db="EMBL/GenBank/DDBJ databases">
        <authorList>
            <person name="Sun Q."/>
            <person name="Zhou Y."/>
        </authorList>
    </citation>
    <scope>NUCLEOTIDE SEQUENCE</scope>
    <source>
        <strain evidence="2">CGMCC 1.6293</strain>
    </source>
</reference>
<feature type="compositionally biased region" description="Acidic residues" evidence="1">
    <location>
        <begin position="74"/>
        <end position="83"/>
    </location>
</feature>
<comment type="caution">
    <text evidence="2">The sequence shown here is derived from an EMBL/GenBank/DDBJ whole genome shotgun (WGS) entry which is preliminary data.</text>
</comment>
<accession>A0A917SQZ0</accession>
<organism evidence="2 3">
    <name type="scientific">Pseudooceanicola nanhaiensis</name>
    <dbReference type="NCBI Taxonomy" id="375761"/>
    <lineage>
        <taxon>Bacteria</taxon>
        <taxon>Pseudomonadati</taxon>
        <taxon>Pseudomonadota</taxon>
        <taxon>Alphaproteobacteria</taxon>
        <taxon>Rhodobacterales</taxon>
        <taxon>Paracoccaceae</taxon>
        <taxon>Pseudooceanicola</taxon>
    </lineage>
</organism>
<sequence>MPRAKKEVEETSGGVPFVLAGDAESRHAPTRANLGEMMRLLNWLIDRAATEASDVPPAPVFQDRKQVMPPDPVTPDEPEMETPDEDGRIALEEVFTLIDYIDGKGRHSRRRITLRAIVVGPNGPVLHAICHEKKAFRAFRCDRIDCFINHDDGEIIETSTFFRDILLVDLEALAPVETADYLAPREPGPTPVSSAVIAAREMREMLRAPLSLLVLAATADNDFHPEELDVICRWVEDEVDHLVTGTGVGLDELDAMTVLIRKMHPTRKSLPTHLANVRRMDSVRFKRLAEALRDVIIADGALHFGEAEFYTEVGQLQTHNVRTLVEQAEQKRFH</sequence>
<evidence type="ECO:0000313" key="2">
    <source>
        <dbReference type="EMBL" id="GGL91840.1"/>
    </source>
</evidence>
<evidence type="ECO:0008006" key="4">
    <source>
        <dbReference type="Google" id="ProtNLM"/>
    </source>
</evidence>
<dbReference type="SUPFAM" id="SSF158682">
    <property type="entry name" value="TerB-like"/>
    <property type="match status" value="1"/>
</dbReference>
<feature type="region of interest" description="Disordered" evidence="1">
    <location>
        <begin position="55"/>
        <end position="83"/>
    </location>
</feature>
<dbReference type="InterPro" id="IPR029024">
    <property type="entry name" value="TerB-like"/>
</dbReference>
<dbReference type="EMBL" id="BMLF01000001">
    <property type="protein sequence ID" value="GGL91840.1"/>
    <property type="molecule type" value="Genomic_DNA"/>
</dbReference>
<name>A0A917SQZ0_9RHOB</name>
<gene>
    <name evidence="2" type="ORF">GCM10011534_12440</name>
</gene>
<keyword evidence="3" id="KW-1185">Reference proteome</keyword>
<dbReference type="AlphaFoldDB" id="A0A917SQZ0"/>
<protein>
    <recommendedName>
        <fullName evidence="4">Co-chaperone DjlA N-terminal domain-containing protein</fullName>
    </recommendedName>
</protein>
<proteinExistence type="predicted"/>
<dbReference type="Proteomes" id="UP000649829">
    <property type="component" value="Unassembled WGS sequence"/>
</dbReference>
<evidence type="ECO:0000256" key="1">
    <source>
        <dbReference type="SAM" id="MobiDB-lite"/>
    </source>
</evidence>
<evidence type="ECO:0000313" key="3">
    <source>
        <dbReference type="Proteomes" id="UP000649829"/>
    </source>
</evidence>
<reference evidence="2" key="1">
    <citation type="journal article" date="2014" name="Int. J. Syst. Evol. Microbiol.">
        <title>Complete genome sequence of Corynebacterium casei LMG S-19264T (=DSM 44701T), isolated from a smear-ripened cheese.</title>
        <authorList>
            <consortium name="US DOE Joint Genome Institute (JGI-PGF)"/>
            <person name="Walter F."/>
            <person name="Albersmeier A."/>
            <person name="Kalinowski J."/>
            <person name="Ruckert C."/>
        </authorList>
    </citation>
    <scope>NUCLEOTIDE SEQUENCE</scope>
    <source>
        <strain evidence="2">CGMCC 1.6293</strain>
    </source>
</reference>